<accession>A0AC35GP74</accession>
<dbReference type="Proteomes" id="UP000887580">
    <property type="component" value="Unplaced"/>
</dbReference>
<evidence type="ECO:0000313" key="2">
    <source>
        <dbReference type="WBParaSite" id="PS1159_v2.g7191.t1"/>
    </source>
</evidence>
<sequence>MLVVVIFMLLFVGCLNADIPAECGYATGSETEGCVRAKTSTGIEFAYKVHDELLVWVNPEIPLAWVYMCYDASDSSCINEYGYRKDFVYVYSIAVLEQKFIPDYVLPIDVTALNYPSFWYYYNNQRNLRVALNPGKINSYTTFKYLTDESYVYFTDEEDKCRSYRPTALKLDNFLNMDLYMNQKHARYSYFFIKKGSFICAYAFEHQDLFKNNGLRLPEAKPVKFRLIENYPTENYAPSFFAIDPLYGTFVSLYWDGHSVPEAHFYAIDEDNLSNIPLVDKIKLTQFHDGCLKAIFENNFGAFEIGQVPAFQSYGRQVFVSYKFEESRYLPPFVEKYIWNGLWKNENEFNVPVREIKYDYTLFRFNKDRNDLFWVKKSWIQKDKPAIPYTKSAPTTFSPKTTPVPTTLAPTTAPAPTEPPSLSTTLPPSKQTSPLTSTTDLLSSSSIPITTTTTSNNSGATIDNANSTRARSTPSINDALQTNVAALVQDASSSVHHQFQLQQQQQQQLQIILEPQLMMQILLVHVQRLP</sequence>
<name>A0AC35GP74_9BILA</name>
<proteinExistence type="predicted"/>
<protein>
    <submittedName>
        <fullName evidence="2">Uncharacterized protein</fullName>
    </submittedName>
</protein>
<evidence type="ECO:0000313" key="1">
    <source>
        <dbReference type="Proteomes" id="UP000887580"/>
    </source>
</evidence>
<dbReference type="WBParaSite" id="PS1159_v2.g7191.t1">
    <property type="protein sequence ID" value="PS1159_v2.g7191.t1"/>
    <property type="gene ID" value="PS1159_v2.g7191"/>
</dbReference>
<reference evidence="2" key="1">
    <citation type="submission" date="2022-11" db="UniProtKB">
        <authorList>
            <consortium name="WormBaseParasite"/>
        </authorList>
    </citation>
    <scope>IDENTIFICATION</scope>
</reference>
<organism evidence="1 2">
    <name type="scientific">Panagrolaimus sp. PS1159</name>
    <dbReference type="NCBI Taxonomy" id="55785"/>
    <lineage>
        <taxon>Eukaryota</taxon>
        <taxon>Metazoa</taxon>
        <taxon>Ecdysozoa</taxon>
        <taxon>Nematoda</taxon>
        <taxon>Chromadorea</taxon>
        <taxon>Rhabditida</taxon>
        <taxon>Tylenchina</taxon>
        <taxon>Panagrolaimomorpha</taxon>
        <taxon>Panagrolaimoidea</taxon>
        <taxon>Panagrolaimidae</taxon>
        <taxon>Panagrolaimus</taxon>
    </lineage>
</organism>